<dbReference type="PANTHER" id="PTHR23502">
    <property type="entry name" value="MAJOR FACILITATOR SUPERFAMILY"/>
    <property type="match status" value="1"/>
</dbReference>
<feature type="transmembrane region" description="Helical" evidence="9">
    <location>
        <begin position="144"/>
        <end position="163"/>
    </location>
</feature>
<evidence type="ECO:0000256" key="3">
    <source>
        <dbReference type="ARBA" id="ARBA00022448"/>
    </source>
</evidence>
<evidence type="ECO:0000313" key="11">
    <source>
        <dbReference type="EMBL" id="KUN82832.1"/>
    </source>
</evidence>
<keyword evidence="7 9" id="KW-0472">Membrane</keyword>
<sequence length="426" mass="42708">MPTPLAGPEPLAAGSPARSLTATLALLSFVVPLATDMYLPAFPRMAEELGTDASGIQLTLTSFLFGMAAGQLVLGPLSDRYGRRTPMLAGTAVCALVTALCAMAPNLPALIVLRFVMGFAGAAGVVVGRAVISDVASGAAAARLFGVLVALGGIAPIAAPLAGAAVVDGAGGWRGVFWALAGASLLMCGAVALFVPESLPEERRRDGGMASTVRAARAVLTDRAYVGYTLTFAFGCGALFCYIAGSPFLLQNVLGFSTGEASVAFSVGALTATVSSTVNTRLVGRYSPVLLLRTGLATMLAATSAALLVTLTGHLGRVSALALIGVAFLGLGQFFGTATALALARVPYAAGTGSAVLGTLQSVFGAVVAPLVGLGGKHTALPLFTGMAGCSLAAVLCLLLTRDSPPPADRADARTDAPQDRADVPS</sequence>
<keyword evidence="5 9" id="KW-0812">Transmembrane</keyword>
<evidence type="ECO:0000259" key="10">
    <source>
        <dbReference type="PROSITE" id="PS50850"/>
    </source>
</evidence>
<accession>A0A101SZ55</accession>
<feature type="transmembrane region" description="Helical" evidence="9">
    <location>
        <begin position="54"/>
        <end position="74"/>
    </location>
</feature>
<feature type="transmembrane region" description="Helical" evidence="9">
    <location>
        <begin position="175"/>
        <end position="195"/>
    </location>
</feature>
<evidence type="ECO:0000256" key="7">
    <source>
        <dbReference type="ARBA" id="ARBA00023136"/>
    </source>
</evidence>
<gene>
    <name evidence="11" type="ORF">AQJ64_18375</name>
</gene>
<dbReference type="Gene3D" id="1.20.1720.10">
    <property type="entry name" value="Multidrug resistance protein D"/>
    <property type="match status" value="1"/>
</dbReference>
<comment type="subcellular location">
    <subcellularLocation>
        <location evidence="1">Cell membrane</location>
        <topology evidence="1">Multi-pass membrane protein</topology>
    </subcellularLocation>
</comment>
<feature type="transmembrane region" description="Helical" evidence="9">
    <location>
        <begin position="20"/>
        <end position="42"/>
    </location>
</feature>
<protein>
    <submittedName>
        <fullName evidence="11">MFS transporter</fullName>
    </submittedName>
</protein>
<reference evidence="11 12" key="1">
    <citation type="submission" date="2015-10" db="EMBL/GenBank/DDBJ databases">
        <title>Draft genome sequence of Streptomyces griseoruber DSM 40281, type strain for the species Streptomyces griseoruber.</title>
        <authorList>
            <person name="Ruckert C."/>
            <person name="Winkler A."/>
            <person name="Kalinowski J."/>
            <person name="Kampfer P."/>
            <person name="Glaeser S."/>
        </authorList>
    </citation>
    <scope>NUCLEOTIDE SEQUENCE [LARGE SCALE GENOMIC DNA]</scope>
    <source>
        <strain evidence="11 12">DSM 40281</strain>
    </source>
</reference>
<dbReference type="CDD" id="cd17320">
    <property type="entry name" value="MFS_MdfA_MDR_like"/>
    <property type="match status" value="1"/>
</dbReference>
<dbReference type="SUPFAM" id="SSF103473">
    <property type="entry name" value="MFS general substrate transporter"/>
    <property type="match status" value="1"/>
</dbReference>
<feature type="region of interest" description="Disordered" evidence="8">
    <location>
        <begin position="406"/>
        <end position="426"/>
    </location>
</feature>
<dbReference type="PROSITE" id="PS50850">
    <property type="entry name" value="MFS"/>
    <property type="match status" value="1"/>
</dbReference>
<evidence type="ECO:0000256" key="5">
    <source>
        <dbReference type="ARBA" id="ARBA00022692"/>
    </source>
</evidence>
<keyword evidence="6 9" id="KW-1133">Transmembrane helix</keyword>
<keyword evidence="3" id="KW-0813">Transport</keyword>
<feature type="domain" description="Major facilitator superfamily (MFS) profile" evidence="10">
    <location>
        <begin position="20"/>
        <end position="406"/>
    </location>
</feature>
<dbReference type="InterPro" id="IPR011701">
    <property type="entry name" value="MFS"/>
</dbReference>
<dbReference type="InterPro" id="IPR036259">
    <property type="entry name" value="MFS_trans_sf"/>
</dbReference>
<dbReference type="STRING" id="1943.AQJ64_18375"/>
<organism evidence="11 12">
    <name type="scientific">Streptomyces griseoruber</name>
    <dbReference type="NCBI Taxonomy" id="1943"/>
    <lineage>
        <taxon>Bacteria</taxon>
        <taxon>Bacillati</taxon>
        <taxon>Actinomycetota</taxon>
        <taxon>Actinomycetes</taxon>
        <taxon>Kitasatosporales</taxon>
        <taxon>Streptomycetaceae</taxon>
        <taxon>Streptomyces</taxon>
    </lineage>
</organism>
<evidence type="ECO:0000256" key="4">
    <source>
        <dbReference type="ARBA" id="ARBA00022475"/>
    </source>
</evidence>
<dbReference type="Proteomes" id="UP000052982">
    <property type="component" value="Unassembled WGS sequence"/>
</dbReference>
<evidence type="ECO:0000256" key="2">
    <source>
        <dbReference type="ARBA" id="ARBA00006236"/>
    </source>
</evidence>
<feature type="transmembrane region" description="Helical" evidence="9">
    <location>
        <begin position="355"/>
        <end position="374"/>
    </location>
</feature>
<dbReference type="EMBL" id="LMWW01000028">
    <property type="protein sequence ID" value="KUN82832.1"/>
    <property type="molecule type" value="Genomic_DNA"/>
</dbReference>
<feature type="transmembrane region" description="Helical" evidence="9">
    <location>
        <begin position="225"/>
        <end position="249"/>
    </location>
</feature>
<keyword evidence="12" id="KW-1185">Reference proteome</keyword>
<dbReference type="GO" id="GO:0005886">
    <property type="term" value="C:plasma membrane"/>
    <property type="evidence" value="ECO:0007669"/>
    <property type="project" value="UniProtKB-SubCell"/>
</dbReference>
<dbReference type="Pfam" id="PF07690">
    <property type="entry name" value="MFS_1"/>
    <property type="match status" value="1"/>
</dbReference>
<dbReference type="InterPro" id="IPR004812">
    <property type="entry name" value="Efflux_drug-R_Bcr/CmlA"/>
</dbReference>
<feature type="transmembrane region" description="Helical" evidence="9">
    <location>
        <begin position="290"/>
        <end position="312"/>
    </location>
</feature>
<evidence type="ECO:0000256" key="9">
    <source>
        <dbReference type="SAM" id="Phobius"/>
    </source>
</evidence>
<dbReference type="GO" id="GO:0042910">
    <property type="term" value="F:xenobiotic transmembrane transporter activity"/>
    <property type="evidence" value="ECO:0007669"/>
    <property type="project" value="InterPro"/>
</dbReference>
<feature type="transmembrane region" description="Helical" evidence="9">
    <location>
        <begin position="261"/>
        <end position="278"/>
    </location>
</feature>
<dbReference type="PROSITE" id="PS00216">
    <property type="entry name" value="SUGAR_TRANSPORT_1"/>
    <property type="match status" value="1"/>
</dbReference>
<dbReference type="RefSeq" id="WP_055637694.1">
    <property type="nucleotide sequence ID" value="NZ_JBIRRP010000024.1"/>
</dbReference>
<evidence type="ECO:0000313" key="12">
    <source>
        <dbReference type="Proteomes" id="UP000052982"/>
    </source>
</evidence>
<evidence type="ECO:0000256" key="8">
    <source>
        <dbReference type="SAM" id="MobiDB-lite"/>
    </source>
</evidence>
<dbReference type="OrthoDB" id="9814303at2"/>
<feature type="transmembrane region" description="Helical" evidence="9">
    <location>
        <begin position="111"/>
        <end position="132"/>
    </location>
</feature>
<comment type="similarity">
    <text evidence="2">Belongs to the major facilitator superfamily. Bcr/CmlA family.</text>
</comment>
<dbReference type="GO" id="GO:1990961">
    <property type="term" value="P:xenobiotic detoxification by transmembrane export across the plasma membrane"/>
    <property type="evidence" value="ECO:0007669"/>
    <property type="project" value="InterPro"/>
</dbReference>
<evidence type="ECO:0000256" key="1">
    <source>
        <dbReference type="ARBA" id="ARBA00004651"/>
    </source>
</evidence>
<proteinExistence type="inferred from homology"/>
<name>A0A101SZ55_9ACTN</name>
<dbReference type="InterPro" id="IPR020846">
    <property type="entry name" value="MFS_dom"/>
</dbReference>
<dbReference type="NCBIfam" id="TIGR00710">
    <property type="entry name" value="efflux_Bcr_CflA"/>
    <property type="match status" value="1"/>
</dbReference>
<feature type="transmembrane region" description="Helical" evidence="9">
    <location>
        <begin position="318"/>
        <end position="343"/>
    </location>
</feature>
<evidence type="ECO:0000256" key="6">
    <source>
        <dbReference type="ARBA" id="ARBA00022989"/>
    </source>
</evidence>
<feature type="transmembrane region" description="Helical" evidence="9">
    <location>
        <begin position="380"/>
        <end position="400"/>
    </location>
</feature>
<dbReference type="InterPro" id="IPR005829">
    <property type="entry name" value="Sugar_transporter_CS"/>
</dbReference>
<comment type="caution">
    <text evidence="11">The sequence shown here is derived from an EMBL/GenBank/DDBJ whole genome shotgun (WGS) entry which is preliminary data.</text>
</comment>
<feature type="compositionally biased region" description="Basic and acidic residues" evidence="8">
    <location>
        <begin position="409"/>
        <end position="426"/>
    </location>
</feature>
<dbReference type="AlphaFoldDB" id="A0A101SZ55"/>
<dbReference type="PANTHER" id="PTHR23502:SF132">
    <property type="entry name" value="POLYAMINE TRANSPORTER 2-RELATED"/>
    <property type="match status" value="1"/>
</dbReference>
<keyword evidence="4" id="KW-1003">Cell membrane</keyword>